<protein>
    <recommendedName>
        <fullName evidence="3">Acyl-CoA dehydrogenase</fullName>
    </recommendedName>
</protein>
<dbReference type="RefSeq" id="WP_073534542.1">
    <property type="nucleotide sequence ID" value="NZ_MJAO01000030.1"/>
</dbReference>
<evidence type="ECO:0000313" key="2">
    <source>
        <dbReference type="Proteomes" id="UP000185770"/>
    </source>
</evidence>
<dbReference type="SUPFAM" id="SSF56645">
    <property type="entry name" value="Acyl-CoA dehydrogenase NM domain-like"/>
    <property type="match status" value="1"/>
</dbReference>
<evidence type="ECO:0000313" key="1">
    <source>
        <dbReference type="EMBL" id="OKB64689.1"/>
    </source>
</evidence>
<sequence length="355" mass="39681">MTNRLKKHDSLLQSFTLEYFQRCDHQGKFPADYFKALKDSDLLYHLIVDHESACAFSEIASLIGGFSVSASLCWVMHNQQCNAIRQLDEPLYERLQASQSLIASATSEYADAINSLAQENDRLRVLREAPVCSYRTHADFFAVSMKYKDQTARERYLVLLPKASVTAVEGFHLSNNRSTCSGPISIDTVIDPQQVIGKVSSVFASTFVPIGHIGWMSSYNGGLSGVLARVRNGARTPKSALKEKVSSELFSNRIAQAVALEYTNRCLIQDTLNKNYGAADHARSASLNVIKTEVSRNIRHAASLLEDALGSKYVMTPFDPLGAEMFCRDARSATLMVHNDMFYREIFDLWLLKLI</sequence>
<organism evidence="1 2">
    <name type="scientific">Serratia marcescens</name>
    <dbReference type="NCBI Taxonomy" id="615"/>
    <lineage>
        <taxon>Bacteria</taxon>
        <taxon>Pseudomonadati</taxon>
        <taxon>Pseudomonadota</taxon>
        <taxon>Gammaproteobacteria</taxon>
        <taxon>Enterobacterales</taxon>
        <taxon>Yersiniaceae</taxon>
        <taxon>Serratia</taxon>
    </lineage>
</organism>
<reference evidence="1 2" key="1">
    <citation type="submission" date="2016-09" db="EMBL/GenBank/DDBJ databases">
        <title>Serratia marcescens MSU-97 and epiphytic antimycotic-producing bacteria.</title>
        <authorList>
            <person name="Matilla M.A."/>
        </authorList>
    </citation>
    <scope>NUCLEOTIDE SEQUENCE [LARGE SCALE GENOMIC DNA]</scope>
    <source>
        <strain evidence="1 2">MSU-97</strain>
    </source>
</reference>
<dbReference type="GO" id="GO:0016627">
    <property type="term" value="F:oxidoreductase activity, acting on the CH-CH group of donors"/>
    <property type="evidence" value="ECO:0007669"/>
    <property type="project" value="InterPro"/>
</dbReference>
<dbReference type="Proteomes" id="UP000185770">
    <property type="component" value="Unassembled WGS sequence"/>
</dbReference>
<evidence type="ECO:0008006" key="3">
    <source>
        <dbReference type="Google" id="ProtNLM"/>
    </source>
</evidence>
<proteinExistence type="predicted"/>
<dbReference type="OrthoDB" id="9765339at2"/>
<accession>A0A1Q4NUZ2</accession>
<comment type="caution">
    <text evidence="1">The sequence shown here is derived from an EMBL/GenBank/DDBJ whole genome shotgun (WGS) entry which is preliminary data.</text>
</comment>
<name>A0A1Q4NUZ2_SERMA</name>
<dbReference type="InterPro" id="IPR009100">
    <property type="entry name" value="AcylCoA_DH/oxidase_NM_dom_sf"/>
</dbReference>
<gene>
    <name evidence="1" type="ORF">BHU62_21360</name>
</gene>
<dbReference type="EMBL" id="MJAO01000030">
    <property type="protein sequence ID" value="OKB64689.1"/>
    <property type="molecule type" value="Genomic_DNA"/>
</dbReference>
<dbReference type="AlphaFoldDB" id="A0A1Q4NUZ2"/>